<feature type="transmembrane region" description="Helical" evidence="1">
    <location>
        <begin position="15"/>
        <end position="38"/>
    </location>
</feature>
<sequence length="63" mass="7021">MQRVNERNSVNVKKIYFWNIAGSVANALTSMILLMIVTRTSDSIHADMFSIGFALAQQFVTIG</sequence>
<keyword evidence="1" id="KW-0472">Membrane</keyword>
<accession>A0A9D2JRW1</accession>
<dbReference type="AlphaFoldDB" id="A0A9D2JRW1"/>
<gene>
    <name evidence="2" type="ORF">H9809_00850</name>
</gene>
<feature type="non-terminal residue" evidence="2">
    <location>
        <position position="63"/>
    </location>
</feature>
<keyword evidence="1" id="KW-0812">Transmembrane</keyword>
<evidence type="ECO:0000256" key="1">
    <source>
        <dbReference type="SAM" id="Phobius"/>
    </source>
</evidence>
<organism evidence="2 3">
    <name type="scientific">Candidatus Blautia pullicola</name>
    <dbReference type="NCBI Taxonomy" id="2838498"/>
    <lineage>
        <taxon>Bacteria</taxon>
        <taxon>Bacillati</taxon>
        <taxon>Bacillota</taxon>
        <taxon>Clostridia</taxon>
        <taxon>Lachnospirales</taxon>
        <taxon>Lachnospiraceae</taxon>
        <taxon>Blautia</taxon>
    </lineage>
</organism>
<reference evidence="2" key="1">
    <citation type="journal article" date="2021" name="PeerJ">
        <title>Extensive microbial diversity within the chicken gut microbiome revealed by metagenomics and culture.</title>
        <authorList>
            <person name="Gilroy R."/>
            <person name="Ravi A."/>
            <person name="Getino M."/>
            <person name="Pursley I."/>
            <person name="Horton D.L."/>
            <person name="Alikhan N.F."/>
            <person name="Baker D."/>
            <person name="Gharbi K."/>
            <person name="Hall N."/>
            <person name="Watson M."/>
            <person name="Adriaenssens E.M."/>
            <person name="Foster-Nyarko E."/>
            <person name="Jarju S."/>
            <person name="Secka A."/>
            <person name="Antonio M."/>
            <person name="Oren A."/>
            <person name="Chaudhuri R.R."/>
            <person name="La Ragione R."/>
            <person name="Hildebrand F."/>
            <person name="Pallen M.J."/>
        </authorList>
    </citation>
    <scope>NUCLEOTIDE SEQUENCE</scope>
    <source>
        <strain evidence="2">1068</strain>
    </source>
</reference>
<keyword evidence="1" id="KW-1133">Transmembrane helix</keyword>
<evidence type="ECO:0000313" key="3">
    <source>
        <dbReference type="Proteomes" id="UP000824056"/>
    </source>
</evidence>
<protein>
    <recommendedName>
        <fullName evidence="4">Polysaccharide biosynthesis protein</fullName>
    </recommendedName>
</protein>
<comment type="caution">
    <text evidence="2">The sequence shown here is derived from an EMBL/GenBank/DDBJ whole genome shotgun (WGS) entry which is preliminary data.</text>
</comment>
<evidence type="ECO:0000313" key="2">
    <source>
        <dbReference type="EMBL" id="HIZ64448.1"/>
    </source>
</evidence>
<reference evidence="2" key="2">
    <citation type="submission" date="2021-04" db="EMBL/GenBank/DDBJ databases">
        <authorList>
            <person name="Gilroy R."/>
        </authorList>
    </citation>
    <scope>NUCLEOTIDE SEQUENCE</scope>
    <source>
        <strain evidence="2">1068</strain>
    </source>
</reference>
<name>A0A9D2JRW1_9FIRM</name>
<evidence type="ECO:0008006" key="4">
    <source>
        <dbReference type="Google" id="ProtNLM"/>
    </source>
</evidence>
<proteinExistence type="predicted"/>
<dbReference type="EMBL" id="DXBG01000021">
    <property type="protein sequence ID" value="HIZ64448.1"/>
    <property type="molecule type" value="Genomic_DNA"/>
</dbReference>
<dbReference type="Proteomes" id="UP000824056">
    <property type="component" value="Unassembled WGS sequence"/>
</dbReference>